<gene>
    <name evidence="1" type="ORF">H4R21_004870</name>
</gene>
<reference evidence="1" key="1">
    <citation type="submission" date="2022-07" db="EMBL/GenBank/DDBJ databases">
        <title>Phylogenomic reconstructions and comparative analyses of Kickxellomycotina fungi.</title>
        <authorList>
            <person name="Reynolds N.K."/>
            <person name="Stajich J.E."/>
            <person name="Barry K."/>
            <person name="Grigoriev I.V."/>
            <person name="Crous P."/>
            <person name="Smith M.E."/>
        </authorList>
    </citation>
    <scope>NUCLEOTIDE SEQUENCE</scope>
    <source>
        <strain evidence="1">BCRC 34780</strain>
    </source>
</reference>
<organism evidence="1 2">
    <name type="scientific">Coemansia helicoidea</name>
    <dbReference type="NCBI Taxonomy" id="1286919"/>
    <lineage>
        <taxon>Eukaryota</taxon>
        <taxon>Fungi</taxon>
        <taxon>Fungi incertae sedis</taxon>
        <taxon>Zoopagomycota</taxon>
        <taxon>Kickxellomycotina</taxon>
        <taxon>Kickxellomycetes</taxon>
        <taxon>Kickxellales</taxon>
        <taxon>Kickxellaceae</taxon>
        <taxon>Coemansia</taxon>
    </lineage>
</organism>
<proteinExistence type="predicted"/>
<keyword evidence="2" id="KW-1185">Reference proteome</keyword>
<name>A0ACC1KV58_9FUNG</name>
<comment type="caution">
    <text evidence="1">The sequence shown here is derived from an EMBL/GenBank/DDBJ whole genome shotgun (WGS) entry which is preliminary data.</text>
</comment>
<evidence type="ECO:0000313" key="2">
    <source>
        <dbReference type="Proteomes" id="UP001140087"/>
    </source>
</evidence>
<sequence length="622" mass="67470">MGDQVLHAKAGIESIEYIDDLVREYLLFRGCDDTLKAFEGDLARDRDWGFDAGRIVGELLGMATGLRTGELLEYWQYLTGRFFGHLSPKYHRTVRMFEKRLVRLLLVSAVRQEQRAVVREYMAAHGRALAQQGGDWIPWLALEYIDRPQDRPEFEAYFAAEWLASLQAALTDFVQTVFPAMAVPRIMLFDRDRQEKDALRRKVAVYEEHLRGETRITAMPAATPPALVEDHIGGVPAATGPRTPAAVDAAPAAGAASGDGPGAASGGDDVCADAAEPDVIQTDEPPGLLKISQEDIFLEHNAGVSLARFSATGSVIASYDEESVLKVWSPDAGTTSPKLKNELDYTVSAMAWDRRHTHLLYLYDEDGCIRTLNTNTNLMSRQTPPPPGSRRHPWIQCMLASPASSTLVTVCSAKPESTADAMVRVWDAGAGKEVAARRLASGVESQGVSAAINHNSNLVALAHSTGAVSLIDARSLETVGSVKTRRRDLCAIEFSLDEDSLMVVSETGGLTQWSLRRNNQMLAESTLAIGAADGPSSSGGGGGGGVAADSRLDVDRVVFTPDRESIIVAPRSQCLVFNIDSATQTDCTRRHRGLIYAVDYAADKSLSACEDGTIHVAHYRKV</sequence>
<evidence type="ECO:0000313" key="1">
    <source>
        <dbReference type="EMBL" id="KAJ2796033.1"/>
    </source>
</evidence>
<protein>
    <submittedName>
        <fullName evidence="1">Uncharacterized protein</fullName>
    </submittedName>
</protein>
<dbReference type="Proteomes" id="UP001140087">
    <property type="component" value="Unassembled WGS sequence"/>
</dbReference>
<accession>A0ACC1KV58</accession>
<dbReference type="EMBL" id="JANBUN010001989">
    <property type="protein sequence ID" value="KAJ2796033.1"/>
    <property type="molecule type" value="Genomic_DNA"/>
</dbReference>